<evidence type="ECO:0000256" key="2">
    <source>
        <dbReference type="ARBA" id="ARBA00022771"/>
    </source>
</evidence>
<dbReference type="RefSeq" id="XP_004338525.1">
    <property type="nucleotide sequence ID" value="XM_004338477.1"/>
</dbReference>
<dbReference type="Pfam" id="PF13920">
    <property type="entry name" value="zf-C3HC4_3"/>
    <property type="match status" value="1"/>
</dbReference>
<feature type="coiled-coil region" evidence="5">
    <location>
        <begin position="63"/>
        <end position="150"/>
    </location>
</feature>
<evidence type="ECO:0000256" key="4">
    <source>
        <dbReference type="PROSITE-ProRule" id="PRU00175"/>
    </source>
</evidence>
<sequence>MAGYRADIVYTDEEGNRYVQNYRYGKILSTTPISAKVQQDHHRPSVKEFRQFIDRASDWCRSFEVMAQENDEAKRRMDELTRQAEEAVYERDREMKRHSRDHKEWQLVVQEKTREAEEVDKANQHLAKRVAELEARCRDMKRDNQTLLEGGREDLTLEELLSLEAALERRVCMEREKEMAFIPCGHRACCKLCSDKLDLCPLCRERITSKLHIFD</sequence>
<name>L8GU89_ACACF</name>
<evidence type="ECO:0000256" key="1">
    <source>
        <dbReference type="ARBA" id="ARBA00022723"/>
    </source>
</evidence>
<protein>
    <recommendedName>
        <fullName evidence="6">RING-type domain-containing protein</fullName>
    </recommendedName>
</protein>
<dbReference type="EMBL" id="KB007987">
    <property type="protein sequence ID" value="ELR16512.1"/>
    <property type="molecule type" value="Genomic_DNA"/>
</dbReference>
<dbReference type="SUPFAM" id="SSF57850">
    <property type="entry name" value="RING/U-box"/>
    <property type="match status" value="1"/>
</dbReference>
<dbReference type="AlphaFoldDB" id="L8GU89"/>
<dbReference type="PROSITE" id="PS50089">
    <property type="entry name" value="ZF_RING_2"/>
    <property type="match status" value="1"/>
</dbReference>
<evidence type="ECO:0000313" key="7">
    <source>
        <dbReference type="EMBL" id="ELR16512.1"/>
    </source>
</evidence>
<dbReference type="FunFam" id="1.10.1170.10:FF:000002">
    <property type="entry name" value="Baculoviral IAP repeat containing 7"/>
    <property type="match status" value="1"/>
</dbReference>
<dbReference type="KEGG" id="acan:ACA1_146460"/>
<dbReference type="PANTHER" id="PTHR10044">
    <property type="entry name" value="INHIBITOR OF APOPTOSIS"/>
    <property type="match status" value="1"/>
</dbReference>
<dbReference type="VEuPathDB" id="AmoebaDB:ACA1_146460"/>
<dbReference type="InterPro" id="IPR050784">
    <property type="entry name" value="IAP"/>
</dbReference>
<evidence type="ECO:0000313" key="8">
    <source>
        <dbReference type="Proteomes" id="UP000011083"/>
    </source>
</evidence>
<evidence type="ECO:0000259" key="6">
    <source>
        <dbReference type="PROSITE" id="PS50089"/>
    </source>
</evidence>
<keyword evidence="8" id="KW-1185">Reference proteome</keyword>
<feature type="domain" description="RING-type" evidence="6">
    <location>
        <begin position="171"/>
        <end position="204"/>
    </location>
</feature>
<reference evidence="7 8" key="1">
    <citation type="journal article" date="2013" name="Genome Biol.">
        <title>Genome of Acanthamoeba castellanii highlights extensive lateral gene transfer and early evolution of tyrosine kinase signaling.</title>
        <authorList>
            <person name="Clarke M."/>
            <person name="Lohan A.J."/>
            <person name="Liu B."/>
            <person name="Lagkouvardos I."/>
            <person name="Roy S."/>
            <person name="Zafar N."/>
            <person name="Bertelli C."/>
            <person name="Schilde C."/>
            <person name="Kianianmomeni A."/>
            <person name="Burglin T.R."/>
            <person name="Frech C."/>
            <person name="Turcotte B."/>
            <person name="Kopec K.O."/>
            <person name="Synnott J.M."/>
            <person name="Choo C."/>
            <person name="Paponov I."/>
            <person name="Finkler A."/>
            <person name="Soon Heng Tan C."/>
            <person name="Hutchins A.P."/>
            <person name="Weinmeier T."/>
            <person name="Rattei T."/>
            <person name="Chu J.S."/>
            <person name="Gimenez G."/>
            <person name="Irimia M."/>
            <person name="Rigden D.J."/>
            <person name="Fitzpatrick D.A."/>
            <person name="Lorenzo-Morales J."/>
            <person name="Bateman A."/>
            <person name="Chiu C.H."/>
            <person name="Tang P."/>
            <person name="Hegemann P."/>
            <person name="Fromm H."/>
            <person name="Raoult D."/>
            <person name="Greub G."/>
            <person name="Miranda-Saavedra D."/>
            <person name="Chen N."/>
            <person name="Nash P."/>
            <person name="Ginger M.L."/>
            <person name="Horn M."/>
            <person name="Schaap P."/>
            <person name="Caler L."/>
            <person name="Loftus B."/>
        </authorList>
    </citation>
    <scope>NUCLEOTIDE SEQUENCE [LARGE SCALE GENOMIC DNA]</scope>
    <source>
        <strain evidence="7 8">Neff</strain>
    </source>
</reference>
<accession>L8GU89</accession>
<dbReference type="GeneID" id="14917212"/>
<proteinExistence type="predicted"/>
<dbReference type="Proteomes" id="UP000011083">
    <property type="component" value="Unassembled WGS sequence"/>
</dbReference>
<evidence type="ECO:0000256" key="3">
    <source>
        <dbReference type="ARBA" id="ARBA00022833"/>
    </source>
</evidence>
<dbReference type="STRING" id="1257118.L8GU89"/>
<dbReference type="InterPro" id="IPR013083">
    <property type="entry name" value="Znf_RING/FYVE/PHD"/>
</dbReference>
<dbReference type="InterPro" id="IPR001841">
    <property type="entry name" value="Znf_RING"/>
</dbReference>
<keyword evidence="5" id="KW-0175">Coiled coil</keyword>
<keyword evidence="1" id="KW-0479">Metal-binding</keyword>
<evidence type="ECO:0000256" key="5">
    <source>
        <dbReference type="SAM" id="Coils"/>
    </source>
</evidence>
<dbReference type="GO" id="GO:0008270">
    <property type="term" value="F:zinc ion binding"/>
    <property type="evidence" value="ECO:0007669"/>
    <property type="project" value="UniProtKB-KW"/>
</dbReference>
<organism evidence="7 8">
    <name type="scientific">Acanthamoeba castellanii (strain ATCC 30010 / Neff)</name>
    <dbReference type="NCBI Taxonomy" id="1257118"/>
    <lineage>
        <taxon>Eukaryota</taxon>
        <taxon>Amoebozoa</taxon>
        <taxon>Discosea</taxon>
        <taxon>Longamoebia</taxon>
        <taxon>Centramoebida</taxon>
        <taxon>Acanthamoebidae</taxon>
        <taxon>Acanthamoeba</taxon>
    </lineage>
</organism>
<dbReference type="Gene3D" id="3.30.40.10">
    <property type="entry name" value="Zinc/RING finger domain, C3HC4 (zinc finger)"/>
    <property type="match status" value="1"/>
</dbReference>
<keyword evidence="3" id="KW-0862">Zinc</keyword>
<gene>
    <name evidence="7" type="ORF">ACA1_146460</name>
</gene>
<keyword evidence="2 4" id="KW-0863">Zinc-finger</keyword>